<evidence type="ECO:0000256" key="1">
    <source>
        <dbReference type="ARBA" id="ARBA00023180"/>
    </source>
</evidence>
<evidence type="ECO:0000259" key="5">
    <source>
        <dbReference type="PROSITE" id="PS50835"/>
    </source>
</evidence>
<dbReference type="SUPFAM" id="SSF48726">
    <property type="entry name" value="Immunoglobulin"/>
    <property type="match status" value="1"/>
</dbReference>
<dbReference type="Gene3D" id="2.60.40.10">
    <property type="entry name" value="Immunoglobulins"/>
    <property type="match status" value="1"/>
</dbReference>
<dbReference type="InterPro" id="IPR050208">
    <property type="entry name" value="MHC_class-I_related"/>
</dbReference>
<comment type="caution">
    <text evidence="6">The sequence shown here is derived from an EMBL/GenBank/DDBJ whole genome shotgun (WGS) entry which is preliminary data.</text>
</comment>
<dbReference type="GO" id="GO:0009897">
    <property type="term" value="C:external side of plasma membrane"/>
    <property type="evidence" value="ECO:0007669"/>
    <property type="project" value="TreeGrafter"/>
</dbReference>
<dbReference type="SUPFAM" id="SSF54452">
    <property type="entry name" value="MHC antigen-recognition domain"/>
    <property type="match status" value="1"/>
</dbReference>
<gene>
    <name evidence="6" type="ORF">ANANG_G00184370</name>
</gene>
<feature type="region of interest" description="Disordered" evidence="3">
    <location>
        <begin position="361"/>
        <end position="394"/>
    </location>
</feature>
<feature type="domain" description="Ig-like" evidence="5">
    <location>
        <begin position="219"/>
        <end position="302"/>
    </location>
</feature>
<organism evidence="6 7">
    <name type="scientific">Anguilla anguilla</name>
    <name type="common">European freshwater eel</name>
    <name type="synonym">Muraena anguilla</name>
    <dbReference type="NCBI Taxonomy" id="7936"/>
    <lineage>
        <taxon>Eukaryota</taxon>
        <taxon>Metazoa</taxon>
        <taxon>Chordata</taxon>
        <taxon>Craniata</taxon>
        <taxon>Vertebrata</taxon>
        <taxon>Euteleostomi</taxon>
        <taxon>Actinopterygii</taxon>
        <taxon>Neopterygii</taxon>
        <taxon>Teleostei</taxon>
        <taxon>Anguilliformes</taxon>
        <taxon>Anguillidae</taxon>
        <taxon>Anguilla</taxon>
    </lineage>
</organism>
<feature type="transmembrane region" description="Helical" evidence="4">
    <location>
        <begin position="327"/>
        <end position="349"/>
    </location>
</feature>
<dbReference type="InterPro" id="IPR003597">
    <property type="entry name" value="Ig_C1-set"/>
</dbReference>
<dbReference type="InterPro" id="IPR036179">
    <property type="entry name" value="Ig-like_dom_sf"/>
</dbReference>
<keyword evidence="7" id="KW-1185">Reference proteome</keyword>
<dbReference type="Pfam" id="PF00129">
    <property type="entry name" value="MHC_I"/>
    <property type="match status" value="1"/>
</dbReference>
<dbReference type="InterPro" id="IPR013783">
    <property type="entry name" value="Ig-like_fold"/>
</dbReference>
<dbReference type="GO" id="GO:0006955">
    <property type="term" value="P:immune response"/>
    <property type="evidence" value="ECO:0007669"/>
    <property type="project" value="TreeGrafter"/>
</dbReference>
<evidence type="ECO:0000256" key="2">
    <source>
        <dbReference type="RuleBase" id="RU004439"/>
    </source>
</evidence>
<name>A0A9D3M5V4_ANGAN</name>
<dbReference type="PROSITE" id="PS50835">
    <property type="entry name" value="IG_LIKE"/>
    <property type="match status" value="1"/>
</dbReference>
<dbReference type="AlphaFoldDB" id="A0A9D3M5V4"/>
<dbReference type="PRINTS" id="PR01638">
    <property type="entry name" value="MHCCLASSI"/>
</dbReference>
<dbReference type="Proteomes" id="UP001044222">
    <property type="component" value="Chromosome 9"/>
</dbReference>
<dbReference type="InterPro" id="IPR037055">
    <property type="entry name" value="MHC_I-like_Ag-recog_sf"/>
</dbReference>
<dbReference type="EMBL" id="JAFIRN010000009">
    <property type="protein sequence ID" value="KAG5843049.1"/>
    <property type="molecule type" value="Genomic_DNA"/>
</dbReference>
<keyword evidence="4" id="KW-0812">Transmembrane</keyword>
<dbReference type="PANTHER" id="PTHR16675:SF193">
    <property type="entry name" value="LOC571647 PROTEIN-RELATED"/>
    <property type="match status" value="1"/>
</dbReference>
<dbReference type="InterPro" id="IPR011162">
    <property type="entry name" value="MHC_I/II-like_Ag-recog"/>
</dbReference>
<dbReference type="GO" id="GO:0005615">
    <property type="term" value="C:extracellular space"/>
    <property type="evidence" value="ECO:0007669"/>
    <property type="project" value="TreeGrafter"/>
</dbReference>
<accession>A0A9D3M5V4</accession>
<reference evidence="6" key="1">
    <citation type="submission" date="2021-01" db="EMBL/GenBank/DDBJ databases">
        <title>A chromosome-scale assembly of European eel, Anguilla anguilla.</title>
        <authorList>
            <person name="Henkel C."/>
            <person name="Jong-Raadsen S.A."/>
            <person name="Dufour S."/>
            <person name="Weltzien F.-A."/>
            <person name="Palstra A.P."/>
            <person name="Pelster B."/>
            <person name="Spaink H.P."/>
            <person name="Van Den Thillart G.E."/>
            <person name="Jansen H."/>
            <person name="Zahm M."/>
            <person name="Klopp C."/>
            <person name="Cedric C."/>
            <person name="Louis A."/>
            <person name="Berthelot C."/>
            <person name="Parey E."/>
            <person name="Roest Crollius H."/>
            <person name="Montfort J."/>
            <person name="Robinson-Rechavi M."/>
            <person name="Bucao C."/>
            <person name="Bouchez O."/>
            <person name="Gislard M."/>
            <person name="Lluch J."/>
            <person name="Milhes M."/>
            <person name="Lampietro C."/>
            <person name="Lopez Roques C."/>
            <person name="Donnadieu C."/>
            <person name="Braasch I."/>
            <person name="Desvignes T."/>
            <person name="Postlethwait J."/>
            <person name="Bobe J."/>
            <person name="Guiguen Y."/>
            <person name="Dirks R."/>
        </authorList>
    </citation>
    <scope>NUCLEOTIDE SEQUENCE</scope>
    <source>
        <strain evidence="6">Tag_6206</strain>
        <tissue evidence="6">Liver</tissue>
    </source>
</reference>
<comment type="similarity">
    <text evidence="2">Belongs to the MHC class I family.</text>
</comment>
<keyword evidence="4" id="KW-1133">Transmembrane helix</keyword>
<feature type="compositionally biased region" description="Basic and acidic residues" evidence="3">
    <location>
        <begin position="361"/>
        <end position="371"/>
    </location>
</feature>
<evidence type="ECO:0000313" key="6">
    <source>
        <dbReference type="EMBL" id="KAG5843049.1"/>
    </source>
</evidence>
<dbReference type="InterPro" id="IPR011161">
    <property type="entry name" value="MHC_I-like_Ag-recog"/>
</dbReference>
<keyword evidence="1" id="KW-0325">Glycoprotein</keyword>
<dbReference type="FunFam" id="3.30.500.10:FF:000005">
    <property type="entry name" value="MHC class I antigen ZKA transcript variant 1"/>
    <property type="match status" value="1"/>
</dbReference>
<proteinExistence type="inferred from homology"/>
<dbReference type="Pfam" id="PF07654">
    <property type="entry name" value="C1-set"/>
    <property type="match status" value="1"/>
</dbReference>
<dbReference type="SMART" id="SM00407">
    <property type="entry name" value="IGc1"/>
    <property type="match status" value="1"/>
</dbReference>
<dbReference type="PANTHER" id="PTHR16675">
    <property type="entry name" value="MHC CLASS I-RELATED"/>
    <property type="match status" value="1"/>
</dbReference>
<evidence type="ECO:0000256" key="4">
    <source>
        <dbReference type="SAM" id="Phobius"/>
    </source>
</evidence>
<evidence type="ECO:0000256" key="3">
    <source>
        <dbReference type="SAM" id="MobiDB-lite"/>
    </source>
</evidence>
<protein>
    <recommendedName>
        <fullName evidence="5">Ig-like domain-containing protein</fullName>
    </recommendedName>
</protein>
<evidence type="ECO:0000313" key="7">
    <source>
        <dbReference type="Proteomes" id="UP001044222"/>
    </source>
</evidence>
<dbReference type="InterPro" id="IPR007110">
    <property type="entry name" value="Ig-like_dom"/>
</dbReference>
<sequence>MDWEIGAKMKLKIILTLFCVFGTVLGEIHNLHYIYTALSKPISQPGVYQFAAMGILDDRPIDIYNSEEKVKKPLQKWMEEHNEKDYWEKGTQSRRSKEQWFDVNVKILMERMHQNKSDPDVHILQWMHGCQVEKTTDGKLKFHNGFDQYGYDGEDFLAFDSENMAWVAPVPAAESTKQKWDNVPILSQYTKGYLETDCVHWLEKFLKYQELDLKNTSPPEVHLFSKKSTSPDYRTLVCLATGFYPKDVAVNILKDGVPLADSDGVASSGVRPNGEHKETYQLRKWLEIKASDTSKYSCRIHHRTLLSPIEESWDGKCCNCDGDNTGAIVGGVVVLLIILVTVPVGLYILKIKGVILKTKGSKDSVESEDSGRGSPASGEPKEVNQLLPGNGATI</sequence>
<dbReference type="InterPro" id="IPR001039">
    <property type="entry name" value="MHC_I_a_a1/a2"/>
</dbReference>
<dbReference type="Gene3D" id="3.30.500.10">
    <property type="entry name" value="MHC class I-like antigen recognition-like"/>
    <property type="match status" value="1"/>
</dbReference>
<keyword evidence="4" id="KW-0472">Membrane</keyword>